<dbReference type="PROSITE" id="PS51061">
    <property type="entry name" value="R3H"/>
    <property type="match status" value="1"/>
</dbReference>
<evidence type="ECO:0000256" key="4">
    <source>
        <dbReference type="ARBA" id="ARBA00023186"/>
    </source>
</evidence>
<evidence type="ECO:0000313" key="10">
    <source>
        <dbReference type="Proteomes" id="UP000051048"/>
    </source>
</evidence>
<feature type="domain" description="R3H" evidence="8">
    <location>
        <begin position="190"/>
        <end position="256"/>
    </location>
</feature>
<dbReference type="InterPro" id="IPR038008">
    <property type="entry name" value="Jag_KH"/>
</dbReference>
<dbReference type="Gene3D" id="3.30.1370.50">
    <property type="entry name" value="R3H-like domain"/>
    <property type="match status" value="1"/>
</dbReference>
<dbReference type="InterPro" id="IPR004044">
    <property type="entry name" value="KH_dom_type_2"/>
</dbReference>
<dbReference type="GO" id="GO:0005737">
    <property type="term" value="C:cytoplasm"/>
    <property type="evidence" value="ECO:0007669"/>
    <property type="project" value="UniProtKB-SubCell"/>
</dbReference>
<dbReference type="EMBL" id="AZFH01000067">
    <property type="protein sequence ID" value="KRL80230.1"/>
    <property type="molecule type" value="Genomic_DNA"/>
</dbReference>
<dbReference type="AlphaFoldDB" id="A0A0R1TGJ9"/>
<dbReference type="InterPro" id="IPR039247">
    <property type="entry name" value="KhpB"/>
</dbReference>
<dbReference type="Proteomes" id="UP000051048">
    <property type="component" value="Unassembled WGS sequence"/>
</dbReference>
<dbReference type="Pfam" id="PF01424">
    <property type="entry name" value="R3H"/>
    <property type="match status" value="1"/>
</dbReference>
<dbReference type="NCBIfam" id="NF041568">
    <property type="entry name" value="Jag_EloR"/>
    <property type="match status" value="1"/>
</dbReference>
<name>A0A0R1TGJ9_9LACO</name>
<dbReference type="InterPro" id="IPR032782">
    <property type="entry name" value="KhpB_N"/>
</dbReference>
<reference evidence="9 10" key="1">
    <citation type="journal article" date="2015" name="Genome Announc.">
        <title>Expanding the biotechnology potential of lactobacilli through comparative genomics of 213 strains and associated genera.</title>
        <authorList>
            <person name="Sun Z."/>
            <person name="Harris H.M."/>
            <person name="McCann A."/>
            <person name="Guo C."/>
            <person name="Argimon S."/>
            <person name="Zhang W."/>
            <person name="Yang X."/>
            <person name="Jeffery I.B."/>
            <person name="Cooney J.C."/>
            <person name="Kagawa T.F."/>
            <person name="Liu W."/>
            <person name="Song Y."/>
            <person name="Salvetti E."/>
            <person name="Wrobel A."/>
            <person name="Rasinkangas P."/>
            <person name="Parkhill J."/>
            <person name="Rea M.C."/>
            <person name="O'Sullivan O."/>
            <person name="Ritari J."/>
            <person name="Douillard F.P."/>
            <person name="Paul Ross R."/>
            <person name="Yang R."/>
            <person name="Briner A.E."/>
            <person name="Felis G.E."/>
            <person name="de Vos W.M."/>
            <person name="Barrangou R."/>
            <person name="Klaenhammer T.R."/>
            <person name="Caufield P.W."/>
            <person name="Cui Y."/>
            <person name="Zhang H."/>
            <person name="O'Toole P.W."/>
        </authorList>
    </citation>
    <scope>NUCLEOTIDE SEQUENCE [LARGE SCALE GENOMIC DNA]</scope>
    <source>
        <strain evidence="9 10">DSM 15833</strain>
    </source>
</reference>
<dbReference type="STRING" id="1423740.FC36_GL000066"/>
<dbReference type="InterPro" id="IPR034079">
    <property type="entry name" value="R3H_KhpB"/>
</dbReference>
<dbReference type="Pfam" id="PF14804">
    <property type="entry name" value="Jag_N"/>
    <property type="match status" value="1"/>
</dbReference>
<dbReference type="CDD" id="cd02414">
    <property type="entry name" value="KH-II_Jag"/>
    <property type="match status" value="1"/>
</dbReference>
<comment type="function">
    <text evidence="6">A probable RNA chaperone. Forms a complex with KhpA which binds to cellular RNA and controls its expression. Plays a role in peptidoglycan (PG) homeostasis and cell length regulation.</text>
</comment>
<evidence type="ECO:0000259" key="7">
    <source>
        <dbReference type="PROSITE" id="PS50823"/>
    </source>
</evidence>
<sequence>MVNELRYTAKNVQAAIARGLEDLKVKRQEVKVEVIQSESSGFLGLFKKEAVVELNLLEPTSNGDNTRTEEITTTIENETSELHVSETLPPTMEEIRLSKRKQREAQLQDALLLVGDYLAEVTQKMGIKTEIDLEVSRSEAKYTFRTNQAGLLIGKRGKILNALQALAQDYLEQEVRTHLRIMLNVGDYRQHRQETLTYLAQNTAHEVLYRNQAISLDPMPAFERKIIHAALAKNQEVKTNSHGKEPHRYVTIAPCKE</sequence>
<dbReference type="GO" id="GO:0071555">
    <property type="term" value="P:cell wall organization"/>
    <property type="evidence" value="ECO:0007669"/>
    <property type="project" value="UniProtKB-KW"/>
</dbReference>
<comment type="caution">
    <text evidence="9">The sequence shown here is derived from an EMBL/GenBank/DDBJ whole genome shotgun (WGS) entry which is preliminary data.</text>
</comment>
<keyword evidence="5 6" id="KW-0961">Cell wall biogenesis/degradation</keyword>
<evidence type="ECO:0000256" key="1">
    <source>
        <dbReference type="ARBA" id="ARBA00022490"/>
    </source>
</evidence>
<organism evidence="9 10">
    <name type="scientific">Ligilactobacillus equi DSM 15833 = JCM 10991</name>
    <dbReference type="NCBI Taxonomy" id="1423740"/>
    <lineage>
        <taxon>Bacteria</taxon>
        <taxon>Bacillati</taxon>
        <taxon>Bacillota</taxon>
        <taxon>Bacilli</taxon>
        <taxon>Lactobacillales</taxon>
        <taxon>Lactobacillaceae</taxon>
        <taxon>Ligilactobacillus</taxon>
    </lineage>
</organism>
<keyword evidence="4 6" id="KW-0143">Chaperone</keyword>
<evidence type="ECO:0000259" key="8">
    <source>
        <dbReference type="PROSITE" id="PS51061"/>
    </source>
</evidence>
<dbReference type="CDD" id="cd02644">
    <property type="entry name" value="R3H_jag"/>
    <property type="match status" value="1"/>
</dbReference>
<dbReference type="PROSITE" id="PS50823">
    <property type="entry name" value="KH_TYPE_2"/>
    <property type="match status" value="1"/>
</dbReference>
<evidence type="ECO:0000256" key="5">
    <source>
        <dbReference type="ARBA" id="ARBA00023316"/>
    </source>
</evidence>
<dbReference type="Gene3D" id="3.30.30.80">
    <property type="entry name" value="probable RNA-binding protein from clostridium symbiosum atcc 14940"/>
    <property type="match status" value="1"/>
</dbReference>
<comment type="caution">
    <text evidence="6">Lacks conserved residue(s) required for the propagation of feature annotation.</text>
</comment>
<dbReference type="GO" id="GO:0003723">
    <property type="term" value="F:RNA binding"/>
    <property type="evidence" value="ECO:0007669"/>
    <property type="project" value="UniProtKB-UniRule"/>
</dbReference>
<dbReference type="GO" id="GO:0008360">
    <property type="term" value="P:regulation of cell shape"/>
    <property type="evidence" value="ECO:0007669"/>
    <property type="project" value="UniProtKB-KW"/>
</dbReference>
<dbReference type="InterPro" id="IPR015946">
    <property type="entry name" value="KH_dom-like_a/b"/>
</dbReference>
<proteinExistence type="inferred from homology"/>
<keyword evidence="1 6" id="KW-0963">Cytoplasm</keyword>
<evidence type="ECO:0000256" key="3">
    <source>
        <dbReference type="ARBA" id="ARBA00022960"/>
    </source>
</evidence>
<dbReference type="PANTHER" id="PTHR35800">
    <property type="entry name" value="PROTEIN JAG"/>
    <property type="match status" value="1"/>
</dbReference>
<protein>
    <recommendedName>
        <fullName evidence="6">RNA-binding protein KhpB</fullName>
    </recommendedName>
    <alternativeName>
        <fullName evidence="6">RNA-binding protein EloR</fullName>
    </alternativeName>
</protein>
<dbReference type="InterPro" id="IPR036867">
    <property type="entry name" value="R3H_dom_sf"/>
</dbReference>
<dbReference type="HAMAP" id="MF_00867">
    <property type="entry name" value="KhpB"/>
    <property type="match status" value="1"/>
</dbReference>
<dbReference type="InterPro" id="IPR038247">
    <property type="entry name" value="Jag_N_dom_sf"/>
</dbReference>
<feature type="domain" description="KH type-2" evidence="7">
    <location>
        <begin position="114"/>
        <end position="189"/>
    </location>
</feature>
<keyword evidence="2 6" id="KW-0694">RNA-binding</keyword>
<dbReference type="PANTHER" id="PTHR35800:SF1">
    <property type="entry name" value="RNA-BINDING PROTEIN KHPB"/>
    <property type="match status" value="1"/>
</dbReference>
<dbReference type="PATRIC" id="fig|1423740.3.peg.70"/>
<accession>A0A0R1TGJ9</accession>
<dbReference type="SMART" id="SM01245">
    <property type="entry name" value="Jag_N"/>
    <property type="match status" value="1"/>
</dbReference>
<dbReference type="RefSeq" id="WP_081708811.1">
    <property type="nucleotide sequence ID" value="NZ_BAMI01000004.1"/>
</dbReference>
<dbReference type="GO" id="GO:0009252">
    <property type="term" value="P:peptidoglycan biosynthetic process"/>
    <property type="evidence" value="ECO:0007669"/>
    <property type="project" value="UniProtKB-UniRule"/>
</dbReference>
<gene>
    <name evidence="6" type="primary">khpB</name>
    <name evidence="6" type="synonym">eloR</name>
    <name evidence="9" type="ORF">FC36_GL000066</name>
</gene>
<keyword evidence="3 6" id="KW-0133">Cell shape</keyword>
<dbReference type="InterPro" id="IPR001374">
    <property type="entry name" value="R3H_dom"/>
</dbReference>
<evidence type="ECO:0000256" key="2">
    <source>
        <dbReference type="ARBA" id="ARBA00022884"/>
    </source>
</evidence>
<dbReference type="SUPFAM" id="SSF82708">
    <property type="entry name" value="R3H domain"/>
    <property type="match status" value="1"/>
</dbReference>
<dbReference type="SMART" id="SM00393">
    <property type="entry name" value="R3H"/>
    <property type="match status" value="1"/>
</dbReference>
<evidence type="ECO:0000256" key="6">
    <source>
        <dbReference type="HAMAP-Rule" id="MF_00867"/>
    </source>
</evidence>
<dbReference type="OrthoDB" id="9794483at2"/>
<comment type="similarity">
    <text evidence="6">Belongs to the KhpB RNA-binding protein family.</text>
</comment>
<dbReference type="Pfam" id="PF07650">
    <property type="entry name" value="KH_2"/>
    <property type="match status" value="1"/>
</dbReference>
<comment type="subunit">
    <text evidence="6">Forms a complex with KhpA.</text>
</comment>
<dbReference type="Gene3D" id="3.30.300.20">
    <property type="match status" value="1"/>
</dbReference>
<comment type="domain">
    <text evidence="6">Has an N-terminal Jag-N domain and 2 RNA-binding domains (KH and R3H).</text>
</comment>
<evidence type="ECO:0000313" key="9">
    <source>
        <dbReference type="EMBL" id="KRL80230.1"/>
    </source>
</evidence>
<comment type="subcellular location">
    <subcellularLocation>
        <location evidence="6">Cytoplasm</location>
    </subcellularLocation>
</comment>